<dbReference type="Proteomes" id="UP000504631">
    <property type="component" value="Unplaced"/>
</dbReference>
<gene>
    <name evidence="9 10 11 12" type="primary">LOC117232610</name>
</gene>
<dbReference type="GeneID" id="117232610"/>
<evidence type="ECO:0000313" key="10">
    <source>
        <dbReference type="RefSeq" id="XP_033347974.1"/>
    </source>
</evidence>
<dbReference type="Gene3D" id="1.25.40.10">
    <property type="entry name" value="Tetratricopeptide repeat domain"/>
    <property type="match status" value="1"/>
</dbReference>
<dbReference type="RefSeq" id="XP_033347974.1">
    <property type="nucleotide sequence ID" value="XM_033492083.1"/>
</dbReference>
<sequence length="558" mass="65185">MDKSILMQKQVKDNAEDLQKEFLDMKNWEEQMRSKDEQLRKEKSGQITLPPIRSKHKNKTKNSSTKKDQGDNKSKRIKSHDYSAWEKFDVDKECRKIDNNEQSDDSEDEHMSKEELEKAHQKATKHKSDGNILVQQQKWSEAIGCYTEAIKLFPYDAVFYANRALCQLKLDNFYSAESDCSTAVQLDESYVKAYHRRATARMNLKQYKEAKHDLEKVLKLEPSNKEAKLLLNQIESKIKCSETSTIAKEGTKMSTIEKKDIKKTTIEKKISEKTWWNDTASNVQTTKTKNIINTKNMEKSKDNKSVVNVKDSTENEKDNVIDTNVKRDPRIPDWLPEKDEVIVIEPIEKPPHLRSKKSLTKIPIQEVEFGIDQYRYTNGKTAYNNKDDPVQTKEPHKDPVQKVDMMQKVDMSQKDNVAKDNTYVKVSEPLEDISNIIPPIPKTAVQFLMNWKRNNLPEFRYKYLKQLSEGSLPKIFQDSMESDIFSQIIEVLGTEFVGRKNQIFYYLKDLSRVKRFRALIMFTSNSDKENLKILFEYCKTVENVSEDEISALQDKYEM</sequence>
<reference evidence="9 10" key="1">
    <citation type="submission" date="2025-04" db="UniProtKB">
        <authorList>
            <consortium name="RefSeq"/>
        </authorList>
    </citation>
    <scope>IDENTIFICATION</scope>
    <source>
        <tissue evidence="9 10">Muscle</tissue>
    </source>
</reference>
<evidence type="ECO:0000313" key="11">
    <source>
        <dbReference type="RefSeq" id="XP_033347975.1"/>
    </source>
</evidence>
<evidence type="ECO:0000313" key="12">
    <source>
        <dbReference type="RefSeq" id="XP_033347976.1"/>
    </source>
</evidence>
<feature type="domain" description="RNA-polymerase II-associated protein 3-like C-terminal" evidence="7">
    <location>
        <begin position="441"/>
        <end position="528"/>
    </location>
</feature>
<feature type="region of interest" description="Disordered" evidence="6">
    <location>
        <begin position="97"/>
        <end position="129"/>
    </location>
</feature>
<dbReference type="SUPFAM" id="SSF48452">
    <property type="entry name" value="TPR-like"/>
    <property type="match status" value="1"/>
</dbReference>
<dbReference type="RefSeq" id="XP_033347973.1">
    <property type="nucleotide sequence ID" value="XM_033492082.1"/>
</dbReference>
<evidence type="ECO:0000256" key="3">
    <source>
        <dbReference type="ARBA" id="ARBA00038275"/>
    </source>
</evidence>
<dbReference type="AlphaFoldDB" id="A0A6J3K5S9"/>
<evidence type="ECO:0000259" key="7">
    <source>
        <dbReference type="Pfam" id="PF13877"/>
    </source>
</evidence>
<dbReference type="PROSITE" id="PS50005">
    <property type="entry name" value="TPR"/>
    <property type="match status" value="2"/>
</dbReference>
<feature type="compositionally biased region" description="Basic and acidic residues" evidence="6">
    <location>
        <begin position="109"/>
        <end position="120"/>
    </location>
</feature>
<dbReference type="InterPro" id="IPR019734">
    <property type="entry name" value="TPR_rpt"/>
</dbReference>
<feature type="repeat" description="TPR" evidence="5">
    <location>
        <begin position="123"/>
        <end position="156"/>
    </location>
</feature>
<dbReference type="KEGG" id="bvk:117232610"/>
<dbReference type="Pfam" id="PF13877">
    <property type="entry name" value="RPAP3_C"/>
    <property type="match status" value="1"/>
</dbReference>
<feature type="compositionally biased region" description="Basic and acidic residues" evidence="6">
    <location>
        <begin position="32"/>
        <end position="44"/>
    </location>
</feature>
<feature type="region of interest" description="Disordered" evidence="6">
    <location>
        <begin position="32"/>
        <end position="79"/>
    </location>
</feature>
<organism evidence="8 11">
    <name type="scientific">Bombus vosnesenskii</name>
    <dbReference type="NCBI Taxonomy" id="207650"/>
    <lineage>
        <taxon>Eukaryota</taxon>
        <taxon>Metazoa</taxon>
        <taxon>Ecdysozoa</taxon>
        <taxon>Arthropoda</taxon>
        <taxon>Hexapoda</taxon>
        <taxon>Insecta</taxon>
        <taxon>Pterygota</taxon>
        <taxon>Neoptera</taxon>
        <taxon>Endopterygota</taxon>
        <taxon>Hymenoptera</taxon>
        <taxon>Apocrita</taxon>
        <taxon>Aculeata</taxon>
        <taxon>Apoidea</taxon>
        <taxon>Anthophila</taxon>
        <taxon>Apidae</taxon>
        <taxon>Bombus</taxon>
        <taxon>Pyrobombus</taxon>
    </lineage>
</organism>
<proteinExistence type="inferred from homology"/>
<evidence type="ECO:0000256" key="6">
    <source>
        <dbReference type="SAM" id="MobiDB-lite"/>
    </source>
</evidence>
<evidence type="ECO:0000313" key="9">
    <source>
        <dbReference type="RefSeq" id="XP_033347973.1"/>
    </source>
</evidence>
<evidence type="ECO:0000256" key="1">
    <source>
        <dbReference type="ARBA" id="ARBA00022737"/>
    </source>
</evidence>
<dbReference type="PANTHER" id="PTHR46423">
    <property type="entry name" value="RNA POLYMERASE II-ASSOCIATED PROTEIN 3"/>
    <property type="match status" value="1"/>
</dbReference>
<dbReference type="PANTHER" id="PTHR46423:SF1">
    <property type="entry name" value="RNA POLYMERASE II-ASSOCIATED PROTEIN 3"/>
    <property type="match status" value="1"/>
</dbReference>
<dbReference type="RefSeq" id="XP_033347975.1">
    <property type="nucleotide sequence ID" value="XM_033492084.1"/>
</dbReference>
<dbReference type="InterPro" id="IPR025986">
    <property type="entry name" value="RPAP3-like_C"/>
</dbReference>
<dbReference type="RefSeq" id="XP_033347976.1">
    <property type="nucleotide sequence ID" value="XM_033492085.1"/>
</dbReference>
<evidence type="ECO:0000313" key="8">
    <source>
        <dbReference type="Proteomes" id="UP000504631"/>
    </source>
</evidence>
<dbReference type="InterPro" id="IPR013105">
    <property type="entry name" value="TPR_2"/>
</dbReference>
<protein>
    <recommendedName>
        <fullName evidence="4">RNA polymerase II-associated protein 3</fullName>
    </recommendedName>
</protein>
<keyword evidence="1" id="KW-0677">Repeat</keyword>
<evidence type="ECO:0000256" key="2">
    <source>
        <dbReference type="ARBA" id="ARBA00022803"/>
    </source>
</evidence>
<accession>A0A6J3K5S9</accession>
<keyword evidence="2 5" id="KW-0802">TPR repeat</keyword>
<dbReference type="InterPro" id="IPR051966">
    <property type="entry name" value="RPAP3"/>
</dbReference>
<evidence type="ECO:0000256" key="5">
    <source>
        <dbReference type="PROSITE-ProRule" id="PRU00339"/>
    </source>
</evidence>
<feature type="repeat" description="TPR" evidence="5">
    <location>
        <begin position="191"/>
        <end position="224"/>
    </location>
</feature>
<comment type="similarity">
    <text evidence="3">Belongs to the RPAP3 family.</text>
</comment>
<feature type="compositionally biased region" description="Basic and acidic residues" evidence="6">
    <location>
        <begin position="65"/>
        <end position="79"/>
    </location>
</feature>
<keyword evidence="8" id="KW-1185">Reference proteome</keyword>
<name>A0A6J3K5S9_9HYME</name>
<dbReference type="Pfam" id="PF07719">
    <property type="entry name" value="TPR_2"/>
    <property type="match status" value="1"/>
</dbReference>
<dbReference type="InterPro" id="IPR011990">
    <property type="entry name" value="TPR-like_helical_dom_sf"/>
</dbReference>
<dbReference type="CTD" id="43958"/>
<evidence type="ECO:0000256" key="4">
    <source>
        <dbReference type="ARBA" id="ARBA00040133"/>
    </source>
</evidence>
<dbReference type="SMART" id="SM00028">
    <property type="entry name" value="TPR"/>
    <property type="match status" value="3"/>
</dbReference>
<dbReference type="GO" id="GO:0101031">
    <property type="term" value="C:protein folding chaperone complex"/>
    <property type="evidence" value="ECO:0007669"/>
    <property type="project" value="TreeGrafter"/>
</dbReference>